<gene>
    <name evidence="1" type="ORF">RHMOL_Rhmol11G0142200</name>
</gene>
<accession>A0ACC0LSF9</accession>
<proteinExistence type="predicted"/>
<dbReference type="EMBL" id="CM046398">
    <property type="protein sequence ID" value="KAI8531517.1"/>
    <property type="molecule type" value="Genomic_DNA"/>
</dbReference>
<protein>
    <submittedName>
        <fullName evidence="1">Uncharacterized protein</fullName>
    </submittedName>
</protein>
<sequence length="88" mass="9944">MKLKGYVSDLEFALHDVGDEQKEKLLLWHSEKLAIAFGLIRVSAGGNSNQSVYLVNFVFPEIPRGRMNLETWDDCVLQALSTRKASTF</sequence>
<dbReference type="Proteomes" id="UP001062846">
    <property type="component" value="Chromosome 11"/>
</dbReference>
<reference evidence="1" key="1">
    <citation type="submission" date="2022-02" db="EMBL/GenBank/DDBJ databases">
        <title>Plant Genome Project.</title>
        <authorList>
            <person name="Zhang R.-G."/>
        </authorList>
    </citation>
    <scope>NUCLEOTIDE SEQUENCE</scope>
    <source>
        <strain evidence="1">AT1</strain>
    </source>
</reference>
<keyword evidence="2" id="KW-1185">Reference proteome</keyword>
<comment type="caution">
    <text evidence="1">The sequence shown here is derived from an EMBL/GenBank/DDBJ whole genome shotgun (WGS) entry which is preliminary data.</text>
</comment>
<evidence type="ECO:0000313" key="1">
    <source>
        <dbReference type="EMBL" id="KAI8531517.1"/>
    </source>
</evidence>
<evidence type="ECO:0000313" key="2">
    <source>
        <dbReference type="Proteomes" id="UP001062846"/>
    </source>
</evidence>
<organism evidence="1 2">
    <name type="scientific">Rhododendron molle</name>
    <name type="common">Chinese azalea</name>
    <name type="synonym">Azalea mollis</name>
    <dbReference type="NCBI Taxonomy" id="49168"/>
    <lineage>
        <taxon>Eukaryota</taxon>
        <taxon>Viridiplantae</taxon>
        <taxon>Streptophyta</taxon>
        <taxon>Embryophyta</taxon>
        <taxon>Tracheophyta</taxon>
        <taxon>Spermatophyta</taxon>
        <taxon>Magnoliopsida</taxon>
        <taxon>eudicotyledons</taxon>
        <taxon>Gunneridae</taxon>
        <taxon>Pentapetalae</taxon>
        <taxon>asterids</taxon>
        <taxon>Ericales</taxon>
        <taxon>Ericaceae</taxon>
        <taxon>Ericoideae</taxon>
        <taxon>Rhodoreae</taxon>
        <taxon>Rhododendron</taxon>
    </lineage>
</organism>
<name>A0ACC0LSF9_RHOML</name>